<gene>
    <name evidence="1" type="ORF">RQC66_43035</name>
</gene>
<evidence type="ECO:0000313" key="2">
    <source>
        <dbReference type="Proteomes" id="UP001257948"/>
    </source>
</evidence>
<accession>A0ABU3M7N4</accession>
<dbReference type="Proteomes" id="UP001257948">
    <property type="component" value="Unassembled WGS sequence"/>
</dbReference>
<dbReference type="RefSeq" id="WP_314207693.1">
    <property type="nucleotide sequence ID" value="NZ_JAVTLL010000052.1"/>
</dbReference>
<proteinExistence type="predicted"/>
<evidence type="ECO:0000313" key="1">
    <source>
        <dbReference type="EMBL" id="MDT7847509.1"/>
    </source>
</evidence>
<keyword evidence="2" id="KW-1185">Reference proteome</keyword>
<comment type="caution">
    <text evidence="1">The sequence shown here is derived from an EMBL/GenBank/DDBJ whole genome shotgun (WGS) entry which is preliminary data.</text>
</comment>
<dbReference type="EMBL" id="JAVTLL010000052">
    <property type="protein sequence ID" value="MDT7847509.1"/>
    <property type="molecule type" value="Genomic_DNA"/>
</dbReference>
<protein>
    <submittedName>
        <fullName evidence="1">AAA family ATPase</fullName>
    </submittedName>
</protein>
<sequence length="216" mass="23666">MRIAVSGADSSGRTSTVTALSYYTGMPRTLAPPIHHTLSETLPGTPLADVTPAQFLQLTLRRHTARAVQEALLGDHFVSDGSSLQEWLHAAARVMYGMNPAAKRGQVARTPDEMIFFARVVEQYGQAVKAHVETTYDAYVHVPSAPPAEPYQATMDQLLLVTLDDLHIPHHVAEGPLTTRLKTIADHYALRPVMTAEEAIERAHETPHPKRVPTPA</sequence>
<organism evidence="1 2">
    <name type="scientific">Streptomyces justiciae</name>
    <dbReference type="NCBI Taxonomy" id="2780140"/>
    <lineage>
        <taxon>Bacteria</taxon>
        <taxon>Bacillati</taxon>
        <taxon>Actinomycetota</taxon>
        <taxon>Actinomycetes</taxon>
        <taxon>Kitasatosporales</taxon>
        <taxon>Streptomycetaceae</taxon>
        <taxon>Streptomyces</taxon>
    </lineage>
</organism>
<dbReference type="InterPro" id="IPR027417">
    <property type="entry name" value="P-loop_NTPase"/>
</dbReference>
<dbReference type="Gene3D" id="3.40.50.300">
    <property type="entry name" value="P-loop containing nucleotide triphosphate hydrolases"/>
    <property type="match status" value="1"/>
</dbReference>
<reference evidence="2" key="1">
    <citation type="submission" date="2023-07" db="EMBL/GenBank/DDBJ databases">
        <title>Draft genome sequence of the endophytic actinobacterium Streptomyces justiciae WPN32, a potential antibiotic producer.</title>
        <authorList>
            <person name="Yasawong M."/>
            <person name="Pana W."/>
            <person name="Ganta P."/>
            <person name="Santapan N."/>
            <person name="Songngamsuk T."/>
            <person name="Phatcharaharikarn M."/>
            <person name="Kerdtoob S."/>
            <person name="Nantapong N."/>
        </authorList>
    </citation>
    <scope>NUCLEOTIDE SEQUENCE [LARGE SCALE GENOMIC DNA]</scope>
    <source>
        <strain evidence="2">WPN32</strain>
    </source>
</reference>
<name>A0ABU3M7N4_9ACTN</name>